<dbReference type="EMBL" id="KQ965797">
    <property type="protein sequence ID" value="KXS11737.1"/>
    <property type="molecule type" value="Genomic_DNA"/>
</dbReference>
<feature type="compositionally biased region" description="Basic residues" evidence="1">
    <location>
        <begin position="1"/>
        <end position="11"/>
    </location>
</feature>
<name>A0A139A4I5_GONPJ</name>
<dbReference type="AlphaFoldDB" id="A0A139A4I5"/>
<accession>A0A139A4I5</accession>
<proteinExistence type="predicted"/>
<reference evidence="2 3" key="1">
    <citation type="journal article" date="2015" name="Genome Biol. Evol.">
        <title>Phylogenomic analyses indicate that early fungi evolved digesting cell walls of algal ancestors of land plants.</title>
        <authorList>
            <person name="Chang Y."/>
            <person name="Wang S."/>
            <person name="Sekimoto S."/>
            <person name="Aerts A.L."/>
            <person name="Choi C."/>
            <person name="Clum A."/>
            <person name="LaButti K.M."/>
            <person name="Lindquist E.A."/>
            <person name="Yee Ngan C."/>
            <person name="Ohm R.A."/>
            <person name="Salamov A.A."/>
            <person name="Grigoriev I.V."/>
            <person name="Spatafora J.W."/>
            <person name="Berbee M.L."/>
        </authorList>
    </citation>
    <scope>NUCLEOTIDE SEQUENCE [LARGE SCALE GENOMIC DNA]</scope>
    <source>
        <strain evidence="2 3">JEL478</strain>
    </source>
</reference>
<keyword evidence="3" id="KW-1185">Reference proteome</keyword>
<evidence type="ECO:0000256" key="1">
    <source>
        <dbReference type="SAM" id="MobiDB-lite"/>
    </source>
</evidence>
<protein>
    <submittedName>
        <fullName evidence="2">Uncharacterized protein</fullName>
    </submittedName>
</protein>
<evidence type="ECO:0000313" key="2">
    <source>
        <dbReference type="EMBL" id="KXS11737.1"/>
    </source>
</evidence>
<organism evidence="2 3">
    <name type="scientific">Gonapodya prolifera (strain JEL478)</name>
    <name type="common">Monoblepharis prolifera</name>
    <dbReference type="NCBI Taxonomy" id="1344416"/>
    <lineage>
        <taxon>Eukaryota</taxon>
        <taxon>Fungi</taxon>
        <taxon>Fungi incertae sedis</taxon>
        <taxon>Chytridiomycota</taxon>
        <taxon>Chytridiomycota incertae sedis</taxon>
        <taxon>Monoblepharidomycetes</taxon>
        <taxon>Monoblepharidales</taxon>
        <taxon>Gonapodyaceae</taxon>
        <taxon>Gonapodya</taxon>
    </lineage>
</organism>
<evidence type="ECO:0000313" key="3">
    <source>
        <dbReference type="Proteomes" id="UP000070544"/>
    </source>
</evidence>
<gene>
    <name evidence="2" type="ORF">M427DRAFT_421831</name>
</gene>
<sequence length="180" mass="19256">MDRTSGNRRRPGPGSGKGAAELCAVPTCTTPGKHATSSGRACNARTWSLSRMSLLGLGPGPVSSNASRSGWSRSVAARTSTTSIPTKDTRLSVLDVVCEEAYAKPAKVPTIHVDGYSGGDLMSLWGENVPWKKAHLCGETVEPNLVEGGRVVLRAICIVGRREWWRRTGAWVRNLAKRTG</sequence>
<feature type="region of interest" description="Disordered" evidence="1">
    <location>
        <begin position="1"/>
        <end position="21"/>
    </location>
</feature>
<dbReference type="Proteomes" id="UP000070544">
    <property type="component" value="Unassembled WGS sequence"/>
</dbReference>